<dbReference type="PANTHER" id="PTHR42085">
    <property type="entry name" value="F-BOX DOMAIN-CONTAINING PROTEIN"/>
    <property type="match status" value="1"/>
</dbReference>
<evidence type="ECO:0000313" key="3">
    <source>
        <dbReference type="Proteomes" id="UP000799777"/>
    </source>
</evidence>
<feature type="compositionally biased region" description="Polar residues" evidence="1">
    <location>
        <begin position="19"/>
        <end position="30"/>
    </location>
</feature>
<dbReference type="AlphaFoldDB" id="A0A9P4LNM1"/>
<feature type="compositionally biased region" description="Pro residues" evidence="1">
    <location>
        <begin position="239"/>
        <end position="250"/>
    </location>
</feature>
<accession>A0A9P4LNM1</accession>
<sequence>MLDAPPKSPSRPVRLRHPSASNPATAPQAASSDPSFSLLLSLPRELRERIYTFTLTSPYPFWWPNPAPVRHDVGINLLRVNKQVYEESVPTLYSANKFLFTHPSDCNIFRVVASPASYNITCVYFRIREKDLRLWTSYLGSKTTERSLKFDLPKLKSLWIFMRCGSMGTPAMLGPLGHGGMGMQGGGGLAGLPPAIAVQVQVVQNALGQQVHALQQQVQGLTNATANGAAAAGDGQDDPVPPPPPPPPAMPFPHTLYTSFLRFEREMGVESLCLSLQETRRKDTEVKIVCIMRIPKREVGRLYRLYPNELERDRHGDARTRFRKLHGAEISLEINGYEIPGMPTGNEA</sequence>
<reference evidence="2" key="1">
    <citation type="journal article" date="2020" name="Stud. Mycol.">
        <title>101 Dothideomycetes genomes: a test case for predicting lifestyles and emergence of pathogens.</title>
        <authorList>
            <person name="Haridas S."/>
            <person name="Albert R."/>
            <person name="Binder M."/>
            <person name="Bloem J."/>
            <person name="Labutti K."/>
            <person name="Salamov A."/>
            <person name="Andreopoulos B."/>
            <person name="Baker S."/>
            <person name="Barry K."/>
            <person name="Bills G."/>
            <person name="Bluhm B."/>
            <person name="Cannon C."/>
            <person name="Castanera R."/>
            <person name="Culley D."/>
            <person name="Daum C."/>
            <person name="Ezra D."/>
            <person name="Gonzalez J."/>
            <person name="Henrissat B."/>
            <person name="Kuo A."/>
            <person name="Liang C."/>
            <person name="Lipzen A."/>
            <person name="Lutzoni F."/>
            <person name="Magnuson J."/>
            <person name="Mondo S."/>
            <person name="Nolan M."/>
            <person name="Ohm R."/>
            <person name="Pangilinan J."/>
            <person name="Park H.-J."/>
            <person name="Ramirez L."/>
            <person name="Alfaro M."/>
            <person name="Sun H."/>
            <person name="Tritt A."/>
            <person name="Yoshinaga Y."/>
            <person name="Zwiers L.-H."/>
            <person name="Turgeon B."/>
            <person name="Goodwin S."/>
            <person name="Spatafora J."/>
            <person name="Crous P."/>
            <person name="Grigoriev I."/>
        </authorList>
    </citation>
    <scope>NUCLEOTIDE SEQUENCE</scope>
    <source>
        <strain evidence="2">CBS 110217</strain>
    </source>
</reference>
<dbReference type="PANTHER" id="PTHR42085:SF1">
    <property type="entry name" value="F-BOX DOMAIN-CONTAINING PROTEIN"/>
    <property type="match status" value="1"/>
</dbReference>
<keyword evidence="3" id="KW-1185">Reference proteome</keyword>
<evidence type="ECO:0000313" key="2">
    <source>
        <dbReference type="EMBL" id="KAF2034006.1"/>
    </source>
</evidence>
<dbReference type="InterPro" id="IPR038883">
    <property type="entry name" value="AN11006-like"/>
</dbReference>
<comment type="caution">
    <text evidence="2">The sequence shown here is derived from an EMBL/GenBank/DDBJ whole genome shotgun (WGS) entry which is preliminary data.</text>
</comment>
<feature type="region of interest" description="Disordered" evidence="1">
    <location>
        <begin position="228"/>
        <end position="250"/>
    </location>
</feature>
<dbReference type="Proteomes" id="UP000799777">
    <property type="component" value="Unassembled WGS sequence"/>
</dbReference>
<dbReference type="EMBL" id="ML978163">
    <property type="protein sequence ID" value="KAF2034006.1"/>
    <property type="molecule type" value="Genomic_DNA"/>
</dbReference>
<dbReference type="OrthoDB" id="62952at2759"/>
<name>A0A9P4LNM1_9PLEO</name>
<feature type="region of interest" description="Disordered" evidence="1">
    <location>
        <begin position="1"/>
        <end position="34"/>
    </location>
</feature>
<gene>
    <name evidence="2" type="ORF">EK21DRAFT_97796</name>
</gene>
<protein>
    <submittedName>
        <fullName evidence="2">Uncharacterized protein</fullName>
    </submittedName>
</protein>
<proteinExistence type="predicted"/>
<organism evidence="2 3">
    <name type="scientific">Setomelanomma holmii</name>
    <dbReference type="NCBI Taxonomy" id="210430"/>
    <lineage>
        <taxon>Eukaryota</taxon>
        <taxon>Fungi</taxon>
        <taxon>Dikarya</taxon>
        <taxon>Ascomycota</taxon>
        <taxon>Pezizomycotina</taxon>
        <taxon>Dothideomycetes</taxon>
        <taxon>Pleosporomycetidae</taxon>
        <taxon>Pleosporales</taxon>
        <taxon>Pleosporineae</taxon>
        <taxon>Phaeosphaeriaceae</taxon>
        <taxon>Setomelanomma</taxon>
    </lineage>
</organism>
<evidence type="ECO:0000256" key="1">
    <source>
        <dbReference type="SAM" id="MobiDB-lite"/>
    </source>
</evidence>